<dbReference type="Proteomes" id="UP000095284">
    <property type="component" value="Unplaced"/>
</dbReference>
<dbReference type="Proteomes" id="UP000659654">
    <property type="component" value="Unassembled WGS sequence"/>
</dbReference>
<reference evidence="2" key="2">
    <citation type="submission" date="2020-09" db="EMBL/GenBank/DDBJ databases">
        <authorList>
            <person name="Kikuchi T."/>
        </authorList>
    </citation>
    <scope>NUCLEOTIDE SEQUENCE</scope>
    <source>
        <strain evidence="2">Ka4C1</strain>
    </source>
</reference>
<name>A0A1I7RQF4_BURXY</name>
<accession>A0A1I7RQF4</accession>
<dbReference type="OrthoDB" id="5824317at2759"/>
<protein>
    <submittedName>
        <fullName evidence="2">(pine wood nematode) hypothetical protein</fullName>
    </submittedName>
</protein>
<dbReference type="Gene3D" id="1.20.120.1100">
    <property type="match status" value="1"/>
</dbReference>
<dbReference type="WBParaSite" id="BXY_0294700.1">
    <property type="protein sequence ID" value="BXY_0294700.1"/>
    <property type="gene ID" value="BXY_0294700"/>
</dbReference>
<keyword evidence="1" id="KW-0732">Signal</keyword>
<dbReference type="EMBL" id="CAJFDI010000003">
    <property type="protein sequence ID" value="CAD5219323.1"/>
    <property type="molecule type" value="Genomic_DNA"/>
</dbReference>
<dbReference type="EMBL" id="CAJFCV020000003">
    <property type="protein sequence ID" value="CAG9104487.1"/>
    <property type="molecule type" value="Genomic_DNA"/>
</dbReference>
<evidence type="ECO:0000256" key="1">
    <source>
        <dbReference type="SAM" id="SignalP"/>
    </source>
</evidence>
<evidence type="ECO:0000313" key="2">
    <source>
        <dbReference type="EMBL" id="CAD5219323.1"/>
    </source>
</evidence>
<proteinExistence type="predicted"/>
<evidence type="ECO:0000313" key="4">
    <source>
        <dbReference type="Proteomes" id="UP000659654"/>
    </source>
</evidence>
<feature type="signal peptide" evidence="1">
    <location>
        <begin position="1"/>
        <end position="20"/>
    </location>
</feature>
<sequence length="192" mass="21264">MSSAVRCTILIFILTVKIQAFVPGSFEKWTFGTKADFKSIPESDSLLDQLGPKLQDLIPHPWKHLLAQISLSELSGLKDIALQLPQLADLSKFEALLQSKSPVIFGFAKQTFQETKAVFQDKKAQLSPDSLQFFTDLLDINKESLQKSTQLILGLKTEVKDNLKATFPEIAELLKTPAAQKTIPLIINATAP</sequence>
<dbReference type="Proteomes" id="UP000582659">
    <property type="component" value="Unassembled WGS sequence"/>
</dbReference>
<evidence type="ECO:0000313" key="5">
    <source>
        <dbReference type="WBParaSite" id="BXY_0294700.1"/>
    </source>
</evidence>
<gene>
    <name evidence="2" type="ORF">BXYJ_LOCUS5621</name>
</gene>
<reference evidence="5" key="1">
    <citation type="submission" date="2016-11" db="UniProtKB">
        <authorList>
            <consortium name="WormBaseParasite"/>
        </authorList>
    </citation>
    <scope>IDENTIFICATION</scope>
</reference>
<keyword evidence="4" id="KW-1185">Reference proteome</keyword>
<evidence type="ECO:0000313" key="3">
    <source>
        <dbReference type="Proteomes" id="UP000095284"/>
    </source>
</evidence>
<feature type="chain" id="PRO_5036308639" evidence="1">
    <location>
        <begin position="21"/>
        <end position="192"/>
    </location>
</feature>
<organism evidence="3 5">
    <name type="scientific">Bursaphelenchus xylophilus</name>
    <name type="common">Pinewood nematode worm</name>
    <name type="synonym">Aphelenchoides xylophilus</name>
    <dbReference type="NCBI Taxonomy" id="6326"/>
    <lineage>
        <taxon>Eukaryota</taxon>
        <taxon>Metazoa</taxon>
        <taxon>Ecdysozoa</taxon>
        <taxon>Nematoda</taxon>
        <taxon>Chromadorea</taxon>
        <taxon>Rhabditida</taxon>
        <taxon>Tylenchina</taxon>
        <taxon>Tylenchomorpha</taxon>
        <taxon>Aphelenchoidea</taxon>
        <taxon>Aphelenchoididae</taxon>
        <taxon>Bursaphelenchus</taxon>
    </lineage>
</organism>
<dbReference type="AlphaFoldDB" id="A0A1I7RQF4"/>
<dbReference type="SMR" id="A0A1I7RQF4"/>